<dbReference type="AlphaFoldDB" id="A0A0D0D6I3"/>
<evidence type="ECO:0000256" key="1">
    <source>
        <dbReference type="SAM" id="MobiDB-lite"/>
    </source>
</evidence>
<feature type="region of interest" description="Disordered" evidence="1">
    <location>
        <begin position="1"/>
        <end position="26"/>
    </location>
</feature>
<keyword evidence="3" id="KW-1185">Reference proteome</keyword>
<accession>A0A0D0D6I3</accession>
<protein>
    <submittedName>
        <fullName evidence="2">Uncharacterized protein</fullName>
    </submittedName>
</protein>
<dbReference type="HOGENOM" id="CLU_2292565_0_0_1"/>
<gene>
    <name evidence="2" type="ORF">PAXRUDRAFT_18710</name>
</gene>
<evidence type="ECO:0000313" key="2">
    <source>
        <dbReference type="EMBL" id="KIK75764.1"/>
    </source>
</evidence>
<name>A0A0D0D6I3_9AGAM</name>
<dbReference type="InParanoid" id="A0A0D0D6I3"/>
<organism evidence="2 3">
    <name type="scientific">Paxillus rubicundulus Ve08.2h10</name>
    <dbReference type="NCBI Taxonomy" id="930991"/>
    <lineage>
        <taxon>Eukaryota</taxon>
        <taxon>Fungi</taxon>
        <taxon>Dikarya</taxon>
        <taxon>Basidiomycota</taxon>
        <taxon>Agaricomycotina</taxon>
        <taxon>Agaricomycetes</taxon>
        <taxon>Agaricomycetidae</taxon>
        <taxon>Boletales</taxon>
        <taxon>Paxilineae</taxon>
        <taxon>Paxillaceae</taxon>
        <taxon>Paxillus</taxon>
    </lineage>
</organism>
<dbReference type="EMBL" id="KN827880">
    <property type="protein sequence ID" value="KIK75764.1"/>
    <property type="molecule type" value="Genomic_DNA"/>
</dbReference>
<reference evidence="3" key="2">
    <citation type="submission" date="2015-01" db="EMBL/GenBank/DDBJ databases">
        <title>Evolutionary Origins and Diversification of the Mycorrhizal Mutualists.</title>
        <authorList>
            <consortium name="DOE Joint Genome Institute"/>
            <consortium name="Mycorrhizal Genomics Consortium"/>
            <person name="Kohler A."/>
            <person name="Kuo A."/>
            <person name="Nagy L.G."/>
            <person name="Floudas D."/>
            <person name="Copeland A."/>
            <person name="Barry K.W."/>
            <person name="Cichocki N."/>
            <person name="Veneault-Fourrey C."/>
            <person name="LaButti K."/>
            <person name="Lindquist E.A."/>
            <person name="Lipzen A."/>
            <person name="Lundell T."/>
            <person name="Morin E."/>
            <person name="Murat C."/>
            <person name="Riley R."/>
            <person name="Ohm R."/>
            <person name="Sun H."/>
            <person name="Tunlid A."/>
            <person name="Henrissat B."/>
            <person name="Grigoriev I.V."/>
            <person name="Hibbett D.S."/>
            <person name="Martin F."/>
        </authorList>
    </citation>
    <scope>NUCLEOTIDE SEQUENCE [LARGE SCALE GENOMIC DNA]</scope>
    <source>
        <strain evidence="3">Ve08.2h10</strain>
    </source>
</reference>
<evidence type="ECO:0000313" key="3">
    <source>
        <dbReference type="Proteomes" id="UP000054538"/>
    </source>
</evidence>
<dbReference type="Proteomes" id="UP000054538">
    <property type="component" value="Unassembled WGS sequence"/>
</dbReference>
<sequence length="101" mass="11028">MASTAGSDINSRKCAHPPSASVQVQQDGSGIMKKIAHVFEDFTKSFTASTQAQIASTSQHTELNDIHFLHTTRATWLHKTLKDLEQAKASAVVGMIIFKLM</sequence>
<reference evidence="2 3" key="1">
    <citation type="submission" date="2014-04" db="EMBL/GenBank/DDBJ databases">
        <authorList>
            <consortium name="DOE Joint Genome Institute"/>
            <person name="Kuo A."/>
            <person name="Kohler A."/>
            <person name="Jargeat P."/>
            <person name="Nagy L.G."/>
            <person name="Floudas D."/>
            <person name="Copeland A."/>
            <person name="Barry K.W."/>
            <person name="Cichocki N."/>
            <person name="Veneault-Fourrey C."/>
            <person name="LaButti K."/>
            <person name="Lindquist E.A."/>
            <person name="Lipzen A."/>
            <person name="Lundell T."/>
            <person name="Morin E."/>
            <person name="Murat C."/>
            <person name="Sun H."/>
            <person name="Tunlid A."/>
            <person name="Henrissat B."/>
            <person name="Grigoriev I.V."/>
            <person name="Hibbett D.S."/>
            <person name="Martin F."/>
            <person name="Nordberg H.P."/>
            <person name="Cantor M.N."/>
            <person name="Hua S.X."/>
        </authorList>
    </citation>
    <scope>NUCLEOTIDE SEQUENCE [LARGE SCALE GENOMIC DNA]</scope>
    <source>
        <strain evidence="2 3">Ve08.2h10</strain>
    </source>
</reference>
<proteinExistence type="predicted"/>